<feature type="region of interest" description="Disordered" evidence="1">
    <location>
        <begin position="46"/>
        <end position="79"/>
    </location>
</feature>
<comment type="caution">
    <text evidence="2">The sequence shown here is derived from an EMBL/GenBank/DDBJ whole genome shotgun (WGS) entry which is preliminary data.</text>
</comment>
<dbReference type="EMBL" id="JARKIE010000016">
    <property type="protein sequence ID" value="KAJ7701939.1"/>
    <property type="molecule type" value="Genomic_DNA"/>
</dbReference>
<reference evidence="2" key="1">
    <citation type="submission" date="2023-03" db="EMBL/GenBank/DDBJ databases">
        <title>Massive genome expansion in bonnet fungi (Mycena s.s.) driven by repeated elements and novel gene families across ecological guilds.</title>
        <authorList>
            <consortium name="Lawrence Berkeley National Laboratory"/>
            <person name="Harder C.B."/>
            <person name="Miyauchi S."/>
            <person name="Viragh M."/>
            <person name="Kuo A."/>
            <person name="Thoen E."/>
            <person name="Andreopoulos B."/>
            <person name="Lu D."/>
            <person name="Skrede I."/>
            <person name="Drula E."/>
            <person name="Henrissat B."/>
            <person name="Morin E."/>
            <person name="Kohler A."/>
            <person name="Barry K."/>
            <person name="LaButti K."/>
            <person name="Morin E."/>
            <person name="Salamov A."/>
            <person name="Lipzen A."/>
            <person name="Mereny Z."/>
            <person name="Hegedus B."/>
            <person name="Baldrian P."/>
            <person name="Stursova M."/>
            <person name="Weitz H."/>
            <person name="Taylor A."/>
            <person name="Grigoriev I.V."/>
            <person name="Nagy L.G."/>
            <person name="Martin F."/>
            <person name="Kauserud H."/>
        </authorList>
    </citation>
    <scope>NUCLEOTIDE SEQUENCE</scope>
    <source>
        <strain evidence="2">CBHHK067</strain>
    </source>
</reference>
<name>A0AAD7DZL8_MYCRO</name>
<evidence type="ECO:0000256" key="1">
    <source>
        <dbReference type="SAM" id="MobiDB-lite"/>
    </source>
</evidence>
<protein>
    <submittedName>
        <fullName evidence="2">Uncharacterized protein</fullName>
    </submittedName>
</protein>
<organism evidence="2 3">
    <name type="scientific">Mycena rosella</name>
    <name type="common">Pink bonnet</name>
    <name type="synonym">Agaricus rosellus</name>
    <dbReference type="NCBI Taxonomy" id="1033263"/>
    <lineage>
        <taxon>Eukaryota</taxon>
        <taxon>Fungi</taxon>
        <taxon>Dikarya</taxon>
        <taxon>Basidiomycota</taxon>
        <taxon>Agaricomycotina</taxon>
        <taxon>Agaricomycetes</taxon>
        <taxon>Agaricomycetidae</taxon>
        <taxon>Agaricales</taxon>
        <taxon>Marasmiineae</taxon>
        <taxon>Mycenaceae</taxon>
        <taxon>Mycena</taxon>
    </lineage>
</organism>
<feature type="region of interest" description="Disordered" evidence="1">
    <location>
        <begin position="1"/>
        <end position="33"/>
    </location>
</feature>
<sequence length="79" mass="8874">MHVREKGPRRRSFVRPRSALRTNTGYTTPPHPINYTYVREKAVVRSPAPRTPHSVRPSVRLRVGSGTRHAPPGASTPRP</sequence>
<dbReference type="Proteomes" id="UP001221757">
    <property type="component" value="Unassembled WGS sequence"/>
</dbReference>
<proteinExistence type="predicted"/>
<keyword evidence="3" id="KW-1185">Reference proteome</keyword>
<dbReference type="AlphaFoldDB" id="A0AAD7DZL8"/>
<gene>
    <name evidence="2" type="ORF">B0H17DRAFT_1045153</name>
</gene>
<evidence type="ECO:0000313" key="3">
    <source>
        <dbReference type="Proteomes" id="UP001221757"/>
    </source>
</evidence>
<accession>A0AAD7DZL8</accession>
<evidence type="ECO:0000313" key="2">
    <source>
        <dbReference type="EMBL" id="KAJ7701939.1"/>
    </source>
</evidence>